<name>A0A176TES6_9FLAO</name>
<dbReference type="STRING" id="1333662.LPB303_06305"/>
<organism evidence="1 2">
    <name type="scientific">Polaribacter atrinae</name>
    <dbReference type="NCBI Taxonomy" id="1333662"/>
    <lineage>
        <taxon>Bacteria</taxon>
        <taxon>Pseudomonadati</taxon>
        <taxon>Bacteroidota</taxon>
        <taxon>Flavobacteriia</taxon>
        <taxon>Flavobacteriales</taxon>
        <taxon>Flavobacteriaceae</taxon>
    </lineage>
</organism>
<gene>
    <name evidence="1" type="ORF">LPB303_06305</name>
</gene>
<proteinExistence type="predicted"/>
<dbReference type="EMBL" id="LVWE01000010">
    <property type="protein sequence ID" value="OAD45895.1"/>
    <property type="molecule type" value="Genomic_DNA"/>
</dbReference>
<reference evidence="1 2" key="1">
    <citation type="submission" date="2016-02" db="EMBL/GenBank/DDBJ databases">
        <title>Draft genome sequence of Polaribacter atrinae KACC17473.</title>
        <authorList>
            <person name="Shin S.-K."/>
            <person name="Yi H."/>
        </authorList>
    </citation>
    <scope>NUCLEOTIDE SEQUENCE [LARGE SCALE GENOMIC DNA]</scope>
    <source>
        <strain evidence="1 2">KACC 17473</strain>
    </source>
</reference>
<evidence type="ECO:0000313" key="2">
    <source>
        <dbReference type="Proteomes" id="UP000076923"/>
    </source>
</evidence>
<accession>A0A176TES6</accession>
<sequence>MMKTVFTTQEGVKMNAELDFGSTTTIKNEFNVLMTTYETMFNIELNYFYRITDDGYMQLAYSTDDALEIKAQYKLQFSTKKEDIIYIVHQLIEANYLYDGFPTIKDSPIFTQQEFQQIINDIKKSRSTEKEKASQKITPLISLLKQHQLNPIPTGFNKNSWVANCPSRGNHFIQIVTSNDQWGCGYCKRKGGKEALEKWLQEIKSLQDQKRLTTMLKELDKGSIQTKSTLKWWLNRY</sequence>
<dbReference type="RefSeq" id="WP_068448921.1">
    <property type="nucleotide sequence ID" value="NZ_CP150660.1"/>
</dbReference>
<keyword evidence="2" id="KW-1185">Reference proteome</keyword>
<dbReference type="Proteomes" id="UP000076923">
    <property type="component" value="Unassembled WGS sequence"/>
</dbReference>
<dbReference type="AlphaFoldDB" id="A0A176TES6"/>
<evidence type="ECO:0000313" key="1">
    <source>
        <dbReference type="EMBL" id="OAD45895.1"/>
    </source>
</evidence>
<comment type="caution">
    <text evidence="1">The sequence shown here is derived from an EMBL/GenBank/DDBJ whole genome shotgun (WGS) entry which is preliminary data.</text>
</comment>
<protein>
    <submittedName>
        <fullName evidence="1">Uncharacterized protein</fullName>
    </submittedName>
</protein>